<dbReference type="Proteomes" id="UP001296720">
    <property type="component" value="Unassembled WGS sequence"/>
</dbReference>
<protein>
    <submittedName>
        <fullName evidence="1">Uncharacterized protein</fullName>
    </submittedName>
</protein>
<evidence type="ECO:0000313" key="1">
    <source>
        <dbReference type="EMBL" id="MBE4856244.1"/>
    </source>
</evidence>
<proteinExistence type="predicted"/>
<organism evidence="1 2">
    <name type="scientific">Enterobacter pasteurii</name>
    <dbReference type="NCBI Taxonomy" id="3029761"/>
    <lineage>
        <taxon>Bacteria</taxon>
        <taxon>Pseudomonadati</taxon>
        <taxon>Pseudomonadota</taxon>
        <taxon>Gammaproteobacteria</taxon>
        <taxon>Enterobacterales</taxon>
        <taxon>Enterobacteriaceae</taxon>
        <taxon>Enterobacter</taxon>
        <taxon>Enterobacter cloacae complex</taxon>
    </lineage>
</organism>
<comment type="caution">
    <text evidence="1">The sequence shown here is derived from an EMBL/GenBank/DDBJ whole genome shotgun (WGS) entry which is preliminary data.</text>
</comment>
<name>A0ABR9QCF7_9ENTR</name>
<dbReference type="EMBL" id="JADBRO010000025">
    <property type="protein sequence ID" value="MBE4856244.1"/>
    <property type="molecule type" value="Genomic_DNA"/>
</dbReference>
<dbReference type="RefSeq" id="WP_193355236.1">
    <property type="nucleotide sequence ID" value="NZ_JADBRO010000025.1"/>
</dbReference>
<keyword evidence="2" id="KW-1185">Reference proteome</keyword>
<gene>
    <name evidence="1" type="ORF">IM311_19455</name>
</gene>
<accession>A0ABR9QCF7</accession>
<sequence>MIFFNLVLTEKGLEVMKAIPGAIDSQSQPLGKQISAALKSGTKETLKLLTNQALAIGIKIAAQNLDFKTGSIAGIHWMPAVMPIPSCGERSLSTRVGLCPYI</sequence>
<evidence type="ECO:0000313" key="2">
    <source>
        <dbReference type="Proteomes" id="UP001296720"/>
    </source>
</evidence>
<reference evidence="1 2" key="1">
    <citation type="submission" date="2020-10" db="EMBL/GenBank/DDBJ databases">
        <title>High risk of septic shock deaths with Enterobacter bugandensis among Enterobacter cloacae complex isolates that physiologically colonize newborns in neonatal intensive care unit bis.</title>
        <authorList>
            <person name="Girlich D."/>
            <person name="Ouzani S."/>
            <person name="Emeraud C."/>
            <person name="Bonnin R.A."/>
            <person name="Gauthier L."/>
            <person name="Le Sache N."/>
            <person name="Mokhtari M."/>
            <person name="Langlois I."/>
            <person name="Begasse C."/>
            <person name="Arangia N."/>
            <person name="Fournier S."/>
            <person name="Fortineau N."/>
            <person name="Naas T."/>
            <person name="Dortet L."/>
        </authorList>
    </citation>
    <scope>NUCLEOTIDE SEQUENCE [LARGE SCALE GENOMIC DNA]</scope>
    <source>
        <strain evidence="1 2">P40RS</strain>
    </source>
</reference>